<sequence>MFFVLLLVALTTVVGAMLTALPWLEGRLAEDLAPRSAEAPTGNP</sequence>
<name>A0ABP6SQF1_9ACTN</name>
<reference evidence="2" key="1">
    <citation type="journal article" date="2019" name="Int. J. Syst. Evol. Microbiol.">
        <title>The Global Catalogue of Microorganisms (GCM) 10K type strain sequencing project: providing services to taxonomists for standard genome sequencing and annotation.</title>
        <authorList>
            <consortium name="The Broad Institute Genomics Platform"/>
            <consortium name="The Broad Institute Genome Sequencing Center for Infectious Disease"/>
            <person name="Wu L."/>
            <person name="Ma J."/>
        </authorList>
    </citation>
    <scope>NUCLEOTIDE SEQUENCE [LARGE SCALE GENOMIC DNA]</scope>
    <source>
        <strain evidence="2">JCM 9458</strain>
    </source>
</reference>
<dbReference type="EMBL" id="BAAAYN010000002">
    <property type="protein sequence ID" value="GAA3382147.1"/>
    <property type="molecule type" value="Genomic_DNA"/>
</dbReference>
<protein>
    <submittedName>
        <fullName evidence="1">Uncharacterized protein</fullName>
    </submittedName>
</protein>
<gene>
    <name evidence="1" type="ORF">GCM10020369_02830</name>
</gene>
<comment type="caution">
    <text evidence="1">The sequence shown here is derived from an EMBL/GenBank/DDBJ whole genome shotgun (WGS) entry which is preliminary data.</text>
</comment>
<organism evidence="1 2">
    <name type="scientific">Cryptosporangium minutisporangium</name>
    <dbReference type="NCBI Taxonomy" id="113569"/>
    <lineage>
        <taxon>Bacteria</taxon>
        <taxon>Bacillati</taxon>
        <taxon>Actinomycetota</taxon>
        <taxon>Actinomycetes</taxon>
        <taxon>Cryptosporangiales</taxon>
        <taxon>Cryptosporangiaceae</taxon>
        <taxon>Cryptosporangium</taxon>
    </lineage>
</organism>
<accession>A0ABP6SQF1</accession>
<dbReference type="RefSeq" id="WP_345726068.1">
    <property type="nucleotide sequence ID" value="NZ_BAAAYN010000002.1"/>
</dbReference>
<keyword evidence="2" id="KW-1185">Reference proteome</keyword>
<dbReference type="Proteomes" id="UP001501676">
    <property type="component" value="Unassembled WGS sequence"/>
</dbReference>
<evidence type="ECO:0000313" key="2">
    <source>
        <dbReference type="Proteomes" id="UP001501676"/>
    </source>
</evidence>
<evidence type="ECO:0000313" key="1">
    <source>
        <dbReference type="EMBL" id="GAA3382147.1"/>
    </source>
</evidence>
<proteinExistence type="predicted"/>